<reference evidence="1 2" key="1">
    <citation type="submission" date="2012-08" db="EMBL/GenBank/DDBJ databases">
        <title>Oryza genome evolution.</title>
        <authorList>
            <person name="Wing R.A."/>
        </authorList>
    </citation>
    <scope>NUCLEOTIDE SEQUENCE</scope>
</reference>
<sequence length="303" mass="34458">MASALHLRYALPQLLLHRRPDAAAVQLRLRALGRHIIFYVCTCTTMSMRFSNMYWICLDALAAAPLLAGALDDTARALRRDARLAALWSRLTYRLCRRVLADHCDKNCVPVGRTFMSLPADIKAAILARLVDGEDLAAVECTCVALRRLVAEHDAALWKPRYEELLLIPGVLISDEDTTMSPEMIWKERYVAAARRRPMPSESRAATMAHLAYLRELEPILAELWQRHHRLPLDSFAPFDSDDSLELREETAPRRRKRWRAMHRDAGSQSWPHGHMERCVVAPAQFTPRLPGSDGITVDHARL</sequence>
<evidence type="ECO:0000313" key="1">
    <source>
        <dbReference type="EnsemblPlants" id="LPERR10G01070.1"/>
    </source>
</evidence>
<dbReference type="Gramene" id="LPERR10G01070.1">
    <property type="protein sequence ID" value="LPERR10G01070.1"/>
    <property type="gene ID" value="LPERR10G01070"/>
</dbReference>
<reference evidence="1" key="3">
    <citation type="submission" date="2015-04" db="UniProtKB">
        <authorList>
            <consortium name="EnsemblPlants"/>
        </authorList>
    </citation>
    <scope>IDENTIFICATION</scope>
</reference>
<reference evidence="2" key="2">
    <citation type="submission" date="2013-12" db="EMBL/GenBank/DDBJ databases">
        <authorList>
            <person name="Yu Y."/>
            <person name="Lee S."/>
            <person name="de Baynast K."/>
            <person name="Wissotski M."/>
            <person name="Liu L."/>
            <person name="Talag J."/>
            <person name="Goicoechea J."/>
            <person name="Angelova A."/>
            <person name="Jetty R."/>
            <person name="Kudrna D."/>
            <person name="Golser W."/>
            <person name="Rivera L."/>
            <person name="Zhang J."/>
            <person name="Wing R."/>
        </authorList>
    </citation>
    <scope>NUCLEOTIDE SEQUENCE</scope>
</reference>
<dbReference type="SUPFAM" id="SSF81383">
    <property type="entry name" value="F-box domain"/>
    <property type="match status" value="1"/>
</dbReference>
<dbReference type="InterPro" id="IPR036047">
    <property type="entry name" value="F-box-like_dom_sf"/>
</dbReference>
<name>A0A0D9XHJ2_9ORYZ</name>
<dbReference type="PANTHER" id="PTHR34791:SF1">
    <property type="entry name" value="OS02G0272100 PROTEIN"/>
    <property type="match status" value="1"/>
</dbReference>
<dbReference type="STRING" id="77586.A0A0D9XHJ2"/>
<dbReference type="AlphaFoldDB" id="A0A0D9XHJ2"/>
<organism evidence="1 2">
    <name type="scientific">Leersia perrieri</name>
    <dbReference type="NCBI Taxonomy" id="77586"/>
    <lineage>
        <taxon>Eukaryota</taxon>
        <taxon>Viridiplantae</taxon>
        <taxon>Streptophyta</taxon>
        <taxon>Embryophyta</taxon>
        <taxon>Tracheophyta</taxon>
        <taxon>Spermatophyta</taxon>
        <taxon>Magnoliopsida</taxon>
        <taxon>Liliopsida</taxon>
        <taxon>Poales</taxon>
        <taxon>Poaceae</taxon>
        <taxon>BOP clade</taxon>
        <taxon>Oryzoideae</taxon>
        <taxon>Oryzeae</taxon>
        <taxon>Oryzinae</taxon>
        <taxon>Leersia</taxon>
    </lineage>
</organism>
<dbReference type="PANTHER" id="PTHR34791">
    <property type="entry name" value="OS02G0272100 PROTEIN"/>
    <property type="match status" value="1"/>
</dbReference>
<protein>
    <recommendedName>
        <fullName evidence="3">F-box domain-containing protein</fullName>
    </recommendedName>
</protein>
<accession>A0A0D9XHJ2</accession>
<evidence type="ECO:0000313" key="2">
    <source>
        <dbReference type="Proteomes" id="UP000032180"/>
    </source>
</evidence>
<dbReference type="Proteomes" id="UP000032180">
    <property type="component" value="Chromosome 10"/>
</dbReference>
<dbReference type="HOGENOM" id="CLU_054864_0_0_1"/>
<proteinExistence type="predicted"/>
<dbReference type="eggNOG" id="ENOG502RRQK">
    <property type="taxonomic scope" value="Eukaryota"/>
</dbReference>
<keyword evidence="2" id="KW-1185">Reference proteome</keyword>
<dbReference type="EnsemblPlants" id="LPERR10G01070.1">
    <property type="protein sequence ID" value="LPERR10G01070.1"/>
    <property type="gene ID" value="LPERR10G01070"/>
</dbReference>
<evidence type="ECO:0008006" key="3">
    <source>
        <dbReference type="Google" id="ProtNLM"/>
    </source>
</evidence>